<dbReference type="Proteomes" id="UP000072741">
    <property type="component" value="Unassembled WGS sequence"/>
</dbReference>
<name>A0A147GKQ7_9BURK</name>
<protein>
    <recommendedName>
        <fullName evidence="3">DUF1289 domain-containing protein</fullName>
    </recommendedName>
</protein>
<dbReference type="Pfam" id="PF06945">
    <property type="entry name" value="DUF1289"/>
    <property type="match status" value="1"/>
</dbReference>
<organism evidence="1 2">
    <name type="scientific">Pseudacidovorax intermedius</name>
    <dbReference type="NCBI Taxonomy" id="433924"/>
    <lineage>
        <taxon>Bacteria</taxon>
        <taxon>Pseudomonadati</taxon>
        <taxon>Pseudomonadota</taxon>
        <taxon>Betaproteobacteria</taxon>
        <taxon>Burkholderiales</taxon>
        <taxon>Comamonadaceae</taxon>
        <taxon>Pseudacidovorax</taxon>
    </lineage>
</organism>
<comment type="caution">
    <text evidence="1">The sequence shown here is derived from an EMBL/GenBank/DDBJ whole genome shotgun (WGS) entry which is preliminary data.</text>
</comment>
<keyword evidence="2" id="KW-1185">Reference proteome</keyword>
<evidence type="ECO:0000313" key="1">
    <source>
        <dbReference type="EMBL" id="KTT06836.1"/>
    </source>
</evidence>
<evidence type="ECO:0000313" key="2">
    <source>
        <dbReference type="Proteomes" id="UP000072741"/>
    </source>
</evidence>
<dbReference type="InterPro" id="IPR010710">
    <property type="entry name" value="DUF1289"/>
</dbReference>
<accession>A0A147GKQ7</accession>
<sequence>MPILLTTSPCIGQCQLTPDKARCLGCGRLRGEIKSWKSMAPEQRHDVNLRLLVTQGKKVRKRILREVAKSIDQKAR</sequence>
<reference evidence="1 2" key="1">
    <citation type="journal article" date="2016" name="Front. Microbiol.">
        <title>Genomic Resource of Rice Seed Associated Bacteria.</title>
        <authorList>
            <person name="Midha S."/>
            <person name="Bansal K."/>
            <person name="Sharma S."/>
            <person name="Kumar N."/>
            <person name="Patil P.P."/>
            <person name="Chaudhry V."/>
            <person name="Patil P.B."/>
        </authorList>
    </citation>
    <scope>NUCLEOTIDE SEQUENCE [LARGE SCALE GENOMIC DNA]</scope>
    <source>
        <strain evidence="1 2">NS331</strain>
    </source>
</reference>
<evidence type="ECO:0008006" key="3">
    <source>
        <dbReference type="Google" id="ProtNLM"/>
    </source>
</evidence>
<dbReference type="RefSeq" id="WP_058644620.1">
    <property type="nucleotide sequence ID" value="NZ_LDSL01000275.1"/>
</dbReference>
<proteinExistence type="predicted"/>
<dbReference type="EMBL" id="LDSL01000275">
    <property type="protein sequence ID" value="KTT06836.1"/>
    <property type="molecule type" value="Genomic_DNA"/>
</dbReference>
<dbReference type="OrthoDB" id="8911262at2"/>
<gene>
    <name evidence="1" type="ORF">NS331_25285</name>
</gene>
<dbReference type="AlphaFoldDB" id="A0A147GKQ7"/>